<dbReference type="RefSeq" id="WP_015177655.1">
    <property type="nucleotide sequence ID" value="NC_019729.1"/>
</dbReference>
<dbReference type="Proteomes" id="UP000010478">
    <property type="component" value="Chromosome"/>
</dbReference>
<evidence type="ECO:0000259" key="1">
    <source>
        <dbReference type="PROSITE" id="PS50801"/>
    </source>
</evidence>
<gene>
    <name evidence="2" type="ORF">Osc7112_4078</name>
</gene>
<keyword evidence="3" id="KW-1185">Reference proteome</keyword>
<dbReference type="NCBIfam" id="NF047705">
    <property type="entry name" value="slr1659_superfam"/>
    <property type="match status" value="1"/>
</dbReference>
<dbReference type="Gene3D" id="3.30.750.24">
    <property type="entry name" value="STAS domain"/>
    <property type="match status" value="1"/>
</dbReference>
<dbReference type="HOGENOM" id="CLU_136789_0_0_3"/>
<dbReference type="SUPFAM" id="SSF52091">
    <property type="entry name" value="SpoIIaa-like"/>
    <property type="match status" value="1"/>
</dbReference>
<feature type="domain" description="STAS" evidence="1">
    <location>
        <begin position="36"/>
        <end position="114"/>
    </location>
</feature>
<protein>
    <recommendedName>
        <fullName evidence="1">STAS domain-containing protein</fullName>
    </recommendedName>
</protein>
<reference evidence="2 3" key="1">
    <citation type="submission" date="2012-05" db="EMBL/GenBank/DDBJ databases">
        <title>Finished chromosome of genome of Oscillatoria sp. PCC 7112.</title>
        <authorList>
            <consortium name="US DOE Joint Genome Institute"/>
            <person name="Gugger M."/>
            <person name="Coursin T."/>
            <person name="Rippka R."/>
            <person name="Tandeau De Marsac N."/>
            <person name="Huntemann M."/>
            <person name="Wei C.-L."/>
            <person name="Han J."/>
            <person name="Detter J.C."/>
            <person name="Han C."/>
            <person name="Tapia R."/>
            <person name="Davenport K."/>
            <person name="Daligault H."/>
            <person name="Erkkila T."/>
            <person name="Gu W."/>
            <person name="Munk A.C.C."/>
            <person name="Teshima H."/>
            <person name="Xu Y."/>
            <person name="Chain P."/>
            <person name="Chen A."/>
            <person name="Krypides N."/>
            <person name="Mavromatis K."/>
            <person name="Markowitz V."/>
            <person name="Szeto E."/>
            <person name="Ivanova N."/>
            <person name="Mikhailova N."/>
            <person name="Ovchinnikova G."/>
            <person name="Pagani I."/>
            <person name="Pati A."/>
            <person name="Goodwin L."/>
            <person name="Peters L."/>
            <person name="Pitluck S."/>
            <person name="Woyke T."/>
            <person name="Kerfeld C."/>
        </authorList>
    </citation>
    <scope>NUCLEOTIDE SEQUENCE [LARGE SCALE GENOMIC DNA]</scope>
    <source>
        <strain evidence="2 3">PCC 7112</strain>
    </source>
</reference>
<dbReference type="OrthoDB" id="9805711at2"/>
<dbReference type="eggNOG" id="COG5439">
    <property type="taxonomic scope" value="Bacteria"/>
</dbReference>
<proteinExistence type="predicted"/>
<accession>K9VJY7</accession>
<dbReference type="InterPro" id="IPR002645">
    <property type="entry name" value="STAS_dom"/>
</dbReference>
<dbReference type="Pfam" id="PF01740">
    <property type="entry name" value="STAS"/>
    <property type="match status" value="1"/>
</dbReference>
<sequence>MEIQTKDYTVQYDRATQTVTCSGSFRLSQVEEYAPIVDLLNEVADSCPNTVTLDLRKLEFLNSSGINIFSKFAIEVRQQKNIQMAIKGSKQIPWQIKSLKNLQRLMPSLHLELE</sequence>
<evidence type="ECO:0000313" key="2">
    <source>
        <dbReference type="EMBL" id="AFZ08408.1"/>
    </source>
</evidence>
<dbReference type="PROSITE" id="PS50801">
    <property type="entry name" value="STAS"/>
    <property type="match status" value="1"/>
</dbReference>
<dbReference type="InterPro" id="IPR036513">
    <property type="entry name" value="STAS_dom_sf"/>
</dbReference>
<dbReference type="EMBL" id="CP003614">
    <property type="protein sequence ID" value="AFZ08408.1"/>
    <property type="molecule type" value="Genomic_DNA"/>
</dbReference>
<dbReference type="AlphaFoldDB" id="K9VJY7"/>
<dbReference type="KEGG" id="oni:Osc7112_4078"/>
<organism evidence="2 3">
    <name type="scientific">Phormidium nigroviride PCC 7112</name>
    <dbReference type="NCBI Taxonomy" id="179408"/>
    <lineage>
        <taxon>Bacteria</taxon>
        <taxon>Bacillati</taxon>
        <taxon>Cyanobacteriota</taxon>
        <taxon>Cyanophyceae</taxon>
        <taxon>Oscillatoriophycideae</taxon>
        <taxon>Oscillatoriales</taxon>
        <taxon>Oscillatoriaceae</taxon>
        <taxon>Phormidium</taxon>
    </lineage>
</organism>
<dbReference type="PATRIC" id="fig|179408.3.peg.5023"/>
<name>K9VJY7_9CYAN</name>
<evidence type="ECO:0000313" key="3">
    <source>
        <dbReference type="Proteomes" id="UP000010478"/>
    </source>
</evidence>